<dbReference type="RefSeq" id="WP_116722068.1">
    <property type="nucleotide sequence ID" value="NZ_CP011524.1"/>
</dbReference>
<evidence type="ECO:0000259" key="5">
    <source>
        <dbReference type="PROSITE" id="PS51193"/>
    </source>
</evidence>
<dbReference type="PANTHER" id="PTHR11472">
    <property type="entry name" value="DNA REPAIR DEAD HELICASE RAD3/XP-D SUBFAMILY MEMBER"/>
    <property type="match status" value="1"/>
</dbReference>
<dbReference type="PROSITE" id="PS51193">
    <property type="entry name" value="HELICASE_ATP_BIND_2"/>
    <property type="match status" value="1"/>
</dbReference>
<organism evidence="6 7">
    <name type="scientific">Intestinimonas butyriciproducens</name>
    <dbReference type="NCBI Taxonomy" id="1297617"/>
    <lineage>
        <taxon>Bacteria</taxon>
        <taxon>Bacillati</taxon>
        <taxon>Bacillota</taxon>
        <taxon>Clostridia</taxon>
        <taxon>Eubacteriales</taxon>
        <taxon>Intestinimonas</taxon>
    </lineage>
</organism>
<dbReference type="GO" id="GO:0003678">
    <property type="term" value="F:DNA helicase activity"/>
    <property type="evidence" value="ECO:0007669"/>
    <property type="project" value="TreeGrafter"/>
</dbReference>
<dbReference type="InterPro" id="IPR006555">
    <property type="entry name" value="ATP-dep_Helicase_C"/>
</dbReference>
<name>A0A2U1CCT3_9FIRM</name>
<evidence type="ECO:0000313" key="7">
    <source>
        <dbReference type="Proteomes" id="UP000245778"/>
    </source>
</evidence>
<dbReference type="PANTHER" id="PTHR11472:SF34">
    <property type="entry name" value="REGULATOR OF TELOMERE ELONGATION HELICASE 1"/>
    <property type="match status" value="1"/>
</dbReference>
<dbReference type="AlphaFoldDB" id="A0A2U1CCT3"/>
<evidence type="ECO:0000256" key="3">
    <source>
        <dbReference type="ARBA" id="ARBA00022840"/>
    </source>
</evidence>
<dbReference type="GO" id="GO:0006139">
    <property type="term" value="P:nucleobase-containing compound metabolic process"/>
    <property type="evidence" value="ECO:0007669"/>
    <property type="project" value="InterPro"/>
</dbReference>
<keyword evidence="3" id="KW-0067">ATP-binding</keyword>
<dbReference type="OrthoDB" id="9803913at2"/>
<comment type="similarity">
    <text evidence="4">Belongs to the helicase family. DinG subfamily.</text>
</comment>
<dbReference type="EMBL" id="QEKK01000004">
    <property type="protein sequence ID" value="PVY58690.1"/>
    <property type="molecule type" value="Genomic_DNA"/>
</dbReference>
<protein>
    <submittedName>
        <fullName evidence="6">ATP-dependent DNA helicase DinG</fullName>
    </submittedName>
</protein>
<comment type="caution">
    <text evidence="6">The sequence shown here is derived from an EMBL/GenBank/DDBJ whole genome shotgun (WGS) entry which is preliminary data.</text>
</comment>
<dbReference type="InterPro" id="IPR014013">
    <property type="entry name" value="Helic_SF1/SF2_ATP-bd_DinG/Rad3"/>
</dbReference>
<dbReference type="SMART" id="SM00491">
    <property type="entry name" value="HELICc2"/>
    <property type="match status" value="1"/>
</dbReference>
<evidence type="ECO:0000256" key="2">
    <source>
        <dbReference type="ARBA" id="ARBA00022801"/>
    </source>
</evidence>
<dbReference type="InterPro" id="IPR027417">
    <property type="entry name" value="P-loop_NTPase"/>
</dbReference>
<evidence type="ECO:0000256" key="4">
    <source>
        <dbReference type="ARBA" id="ARBA00038058"/>
    </source>
</evidence>
<proteinExistence type="inferred from homology"/>
<sequence>MNTNDNRLKAHKLIDHIFQDLLPAHGMAQRPEQIQLSHRMLEAMQDGRIALCDAGTGIGKTYAYLAAATAASAFPTGQIARPIIISTSSIALQNAVLTEYLPLLSCVLMADGILTKPLKAVIRKGKSHYVCDERLDRRLRQVYPAKKNPEALTALRTLRETLDMDRVSHLSGYDRERVCVPQVCDCKQRDCRYQRFLKTCDKDQFLFQICNHNLLVADAIHRSEGKRPIFPEHSIIIVDEAHKLPETAQQMLGVTLAAEEIRNLILQLKEERYLLAAEMLEDSTGPLLRKLAQPREEAEPVEACLRLLTAPSCTLPIIQRQIGSLLSPLGSRQLNTVLDAVKLFTSSQTDMIFYTAEDVSTGGAMLCAAAGDITQRIKKILWQPDQAFVLTSGTMAVGSDFRRFKTQAGLEKGHRVMESVSPSPFDYRNNCLLYLPQIPPRQRAEDTDVYFNELTAELVGLIKAASGHALVLFTSYAAMSAVKERLREESLPFPFLTLGRNAPHIIEQFRHTPGAVLLATGAAWEGFDFPGDCVSLLIIPRLPFAYPDARKERELEKYSSLHAFIREVAVPEMQIKLRQGFGRAIRTESDTCVIAILDERACRGRRYAQAVSEALPEMRRTGSLREVTRFLREKKPESYFEVER</sequence>
<gene>
    <name evidence="6" type="ORF">C7373_104289</name>
</gene>
<keyword evidence="2" id="KW-0378">Hydrolase</keyword>
<dbReference type="Proteomes" id="UP000245778">
    <property type="component" value="Unassembled WGS sequence"/>
</dbReference>
<accession>A0A2U1CCT3</accession>
<dbReference type="GO" id="GO:0003676">
    <property type="term" value="F:nucleic acid binding"/>
    <property type="evidence" value="ECO:0007669"/>
    <property type="project" value="InterPro"/>
</dbReference>
<feature type="domain" description="Helicase ATP-binding" evidence="5">
    <location>
        <begin position="19"/>
        <end position="291"/>
    </location>
</feature>
<dbReference type="InterPro" id="IPR045028">
    <property type="entry name" value="DinG/Rad3-like"/>
</dbReference>
<evidence type="ECO:0000313" key="6">
    <source>
        <dbReference type="EMBL" id="PVY58690.1"/>
    </source>
</evidence>
<evidence type="ECO:0000256" key="1">
    <source>
        <dbReference type="ARBA" id="ARBA00022741"/>
    </source>
</evidence>
<dbReference type="GeneID" id="93229031"/>
<dbReference type="GO" id="GO:0005524">
    <property type="term" value="F:ATP binding"/>
    <property type="evidence" value="ECO:0007669"/>
    <property type="project" value="UniProtKB-KW"/>
</dbReference>
<dbReference type="Pfam" id="PF13307">
    <property type="entry name" value="Helicase_C_2"/>
    <property type="match status" value="1"/>
</dbReference>
<reference evidence="6 7" key="1">
    <citation type="submission" date="2018-04" db="EMBL/GenBank/DDBJ databases">
        <title>Genomic Encyclopedia of Type Strains, Phase IV (KMG-IV): sequencing the most valuable type-strain genomes for metagenomic binning, comparative biology and taxonomic classification.</title>
        <authorList>
            <person name="Goeker M."/>
        </authorList>
    </citation>
    <scope>NUCLEOTIDE SEQUENCE [LARGE SCALE GENOMIC DNA]</scope>
    <source>
        <strain evidence="6 7">DSM 26588</strain>
    </source>
</reference>
<keyword evidence="1" id="KW-0547">Nucleotide-binding</keyword>
<dbReference type="SUPFAM" id="SSF52540">
    <property type="entry name" value="P-loop containing nucleoside triphosphate hydrolases"/>
    <property type="match status" value="1"/>
</dbReference>
<keyword evidence="6" id="KW-0347">Helicase</keyword>
<dbReference type="Gene3D" id="3.40.50.300">
    <property type="entry name" value="P-loop containing nucleotide triphosphate hydrolases"/>
    <property type="match status" value="2"/>
</dbReference>
<dbReference type="GO" id="GO:0016818">
    <property type="term" value="F:hydrolase activity, acting on acid anhydrides, in phosphorus-containing anhydrides"/>
    <property type="evidence" value="ECO:0007669"/>
    <property type="project" value="InterPro"/>
</dbReference>